<dbReference type="Proteomes" id="UP001519460">
    <property type="component" value="Unassembled WGS sequence"/>
</dbReference>
<sequence length="108" mass="11814">MQSNHAPGDRNLSLHPLRPAARVPLCQKVHPVSVQSPVFSQSFNISQSPSRVYMLCGPVLAQRRGSLSSVPIVSRSARGDLCSAPVRWFVGAAAYVMRQVDVEWTAGW</sequence>
<dbReference type="AlphaFoldDB" id="A0ABD0LWC3"/>
<organism evidence="1 2">
    <name type="scientific">Batillaria attramentaria</name>
    <dbReference type="NCBI Taxonomy" id="370345"/>
    <lineage>
        <taxon>Eukaryota</taxon>
        <taxon>Metazoa</taxon>
        <taxon>Spiralia</taxon>
        <taxon>Lophotrochozoa</taxon>
        <taxon>Mollusca</taxon>
        <taxon>Gastropoda</taxon>
        <taxon>Caenogastropoda</taxon>
        <taxon>Sorbeoconcha</taxon>
        <taxon>Cerithioidea</taxon>
        <taxon>Batillariidae</taxon>
        <taxon>Batillaria</taxon>
    </lineage>
</organism>
<keyword evidence="2" id="KW-1185">Reference proteome</keyword>
<reference evidence="1 2" key="1">
    <citation type="journal article" date="2023" name="Sci. Data">
        <title>Genome assembly of the Korean intertidal mud-creeper Batillaria attramentaria.</title>
        <authorList>
            <person name="Patra A.K."/>
            <person name="Ho P.T."/>
            <person name="Jun S."/>
            <person name="Lee S.J."/>
            <person name="Kim Y."/>
            <person name="Won Y.J."/>
        </authorList>
    </citation>
    <scope>NUCLEOTIDE SEQUENCE [LARGE SCALE GENOMIC DNA]</scope>
    <source>
        <strain evidence="1">Wonlab-2016</strain>
    </source>
</reference>
<protein>
    <submittedName>
        <fullName evidence="1">Uncharacterized protein</fullName>
    </submittedName>
</protein>
<evidence type="ECO:0000313" key="2">
    <source>
        <dbReference type="Proteomes" id="UP001519460"/>
    </source>
</evidence>
<evidence type="ECO:0000313" key="1">
    <source>
        <dbReference type="EMBL" id="KAK7503466.1"/>
    </source>
</evidence>
<dbReference type="EMBL" id="JACVVK020000020">
    <property type="protein sequence ID" value="KAK7503466.1"/>
    <property type="molecule type" value="Genomic_DNA"/>
</dbReference>
<comment type="caution">
    <text evidence="1">The sequence shown here is derived from an EMBL/GenBank/DDBJ whole genome shotgun (WGS) entry which is preliminary data.</text>
</comment>
<proteinExistence type="predicted"/>
<gene>
    <name evidence="1" type="ORF">BaRGS_00005387</name>
</gene>
<accession>A0ABD0LWC3</accession>
<name>A0ABD0LWC3_9CAEN</name>